<evidence type="ECO:0000256" key="1">
    <source>
        <dbReference type="SAM" id="MobiDB-lite"/>
    </source>
</evidence>
<reference evidence="2 3" key="1">
    <citation type="journal article" date="2016" name="Sci. Rep.">
        <title>The Dendrobium catenatum Lindl. genome sequence provides insights into polysaccharide synthase, floral development and adaptive evolution.</title>
        <authorList>
            <person name="Zhang G.Q."/>
            <person name="Xu Q."/>
            <person name="Bian C."/>
            <person name="Tsai W.C."/>
            <person name="Yeh C.M."/>
            <person name="Liu K.W."/>
            <person name="Yoshida K."/>
            <person name="Zhang L.S."/>
            <person name="Chang S.B."/>
            <person name="Chen F."/>
            <person name="Shi Y."/>
            <person name="Su Y.Y."/>
            <person name="Zhang Y.Q."/>
            <person name="Chen L.J."/>
            <person name="Yin Y."/>
            <person name="Lin M."/>
            <person name="Huang H."/>
            <person name="Deng H."/>
            <person name="Wang Z.W."/>
            <person name="Zhu S.L."/>
            <person name="Zhao X."/>
            <person name="Deng C."/>
            <person name="Niu S.C."/>
            <person name="Huang J."/>
            <person name="Wang M."/>
            <person name="Liu G.H."/>
            <person name="Yang H.J."/>
            <person name="Xiao X.J."/>
            <person name="Hsiao Y.Y."/>
            <person name="Wu W.L."/>
            <person name="Chen Y.Y."/>
            <person name="Mitsuda N."/>
            <person name="Ohme-Takagi M."/>
            <person name="Luo Y.B."/>
            <person name="Van de Peer Y."/>
            <person name="Liu Z.J."/>
        </authorList>
    </citation>
    <scope>NUCLEOTIDE SEQUENCE [LARGE SCALE GENOMIC DNA]</scope>
    <source>
        <tissue evidence="2">The whole plant</tissue>
    </source>
</reference>
<reference evidence="2 3" key="2">
    <citation type="journal article" date="2017" name="Nature">
        <title>The Apostasia genome and the evolution of orchids.</title>
        <authorList>
            <person name="Zhang G.Q."/>
            <person name="Liu K.W."/>
            <person name="Li Z."/>
            <person name="Lohaus R."/>
            <person name="Hsiao Y.Y."/>
            <person name="Niu S.C."/>
            <person name="Wang J.Y."/>
            <person name="Lin Y.C."/>
            <person name="Xu Q."/>
            <person name="Chen L.J."/>
            <person name="Yoshida K."/>
            <person name="Fujiwara S."/>
            <person name="Wang Z.W."/>
            <person name="Zhang Y.Q."/>
            <person name="Mitsuda N."/>
            <person name="Wang M."/>
            <person name="Liu G.H."/>
            <person name="Pecoraro L."/>
            <person name="Huang H.X."/>
            <person name="Xiao X.J."/>
            <person name="Lin M."/>
            <person name="Wu X.Y."/>
            <person name="Wu W.L."/>
            <person name="Chen Y.Y."/>
            <person name="Chang S.B."/>
            <person name="Sakamoto S."/>
            <person name="Ohme-Takagi M."/>
            <person name="Yagi M."/>
            <person name="Zeng S.J."/>
            <person name="Shen C.Y."/>
            <person name="Yeh C.M."/>
            <person name="Luo Y.B."/>
            <person name="Tsai W.C."/>
            <person name="Van de Peer Y."/>
            <person name="Liu Z.J."/>
        </authorList>
    </citation>
    <scope>NUCLEOTIDE SEQUENCE [LARGE SCALE GENOMIC DNA]</scope>
    <source>
        <tissue evidence="2">The whole plant</tissue>
    </source>
</reference>
<gene>
    <name evidence="2" type="primary">RING1A</name>
    <name evidence="2" type="ORF">MA16_Dca005955</name>
</gene>
<evidence type="ECO:0000313" key="2">
    <source>
        <dbReference type="EMBL" id="PKU75908.1"/>
    </source>
</evidence>
<keyword evidence="3" id="KW-1185">Reference proteome</keyword>
<dbReference type="STRING" id="906689.A0A2I0WJR8"/>
<dbReference type="PANTHER" id="PTHR46537:SF3">
    <property type="entry name" value="E3 UBIQUITIN-PROTEIN LIGASE RING1A"/>
    <property type="match status" value="1"/>
</dbReference>
<organism evidence="2 3">
    <name type="scientific">Dendrobium catenatum</name>
    <dbReference type="NCBI Taxonomy" id="906689"/>
    <lineage>
        <taxon>Eukaryota</taxon>
        <taxon>Viridiplantae</taxon>
        <taxon>Streptophyta</taxon>
        <taxon>Embryophyta</taxon>
        <taxon>Tracheophyta</taxon>
        <taxon>Spermatophyta</taxon>
        <taxon>Magnoliopsida</taxon>
        <taxon>Liliopsida</taxon>
        <taxon>Asparagales</taxon>
        <taxon>Orchidaceae</taxon>
        <taxon>Epidendroideae</taxon>
        <taxon>Malaxideae</taxon>
        <taxon>Dendrobiinae</taxon>
        <taxon>Dendrobium</taxon>
    </lineage>
</organism>
<sequence length="355" mass="40340">MGCVKLYIDEENNECPACRTHCASRRSLRDDPNFDALIAALYPDIDKYEEEELAFHEEERNRYKKVVKHSLNNIYYYISSERCVHFPVTNKILSKQIQASIAETFRRQSEALGKRRPMSMRRSDCSYRTGQRQNGYLRGRGKATARNASPAVSDDDDDEYANGNDAGKDSSSAEEASPDRRPKRCRLMAAPRSSPARIAGNVDLGYGENYDLEMNRETMRTSPLRAGNRELSWGKGGARSQTRHGNSSGSNGRFLKAARLARLMEYLRNLEENEDKFIAIQTSVQVEGVAVFVKRRQNDSVELSNQVEKVQADSSEEFQILDPEESLALTNWLMNNLLNFVMELLEGQLLEDGKK</sequence>
<dbReference type="EMBL" id="KZ502564">
    <property type="protein sequence ID" value="PKU75908.1"/>
    <property type="molecule type" value="Genomic_DNA"/>
</dbReference>
<dbReference type="Proteomes" id="UP000233837">
    <property type="component" value="Unassembled WGS sequence"/>
</dbReference>
<dbReference type="AlphaFoldDB" id="A0A2I0WJR8"/>
<evidence type="ECO:0000313" key="3">
    <source>
        <dbReference type="Proteomes" id="UP000233837"/>
    </source>
</evidence>
<name>A0A2I0WJR8_9ASPA</name>
<feature type="region of interest" description="Disordered" evidence="1">
    <location>
        <begin position="108"/>
        <end position="192"/>
    </location>
</feature>
<dbReference type="InterPro" id="IPR044592">
    <property type="entry name" value="RING1A/B"/>
</dbReference>
<protein>
    <submittedName>
        <fullName evidence="2">E3 ubiquitin-protein ligase RING1a</fullName>
    </submittedName>
</protein>
<accession>A0A2I0WJR8</accession>
<dbReference type="PANTHER" id="PTHR46537">
    <property type="entry name" value="OS11G0578200 PROTEIN"/>
    <property type="match status" value="1"/>
</dbReference>
<feature type="region of interest" description="Disordered" evidence="1">
    <location>
        <begin position="227"/>
        <end position="251"/>
    </location>
</feature>
<proteinExistence type="predicted"/>
<feature type="compositionally biased region" description="Polar residues" evidence="1">
    <location>
        <begin position="239"/>
        <end position="251"/>
    </location>
</feature>